<gene>
    <name evidence="1" type="ORF">LCGC14_1875740</name>
</gene>
<comment type="caution">
    <text evidence="1">The sequence shown here is derived from an EMBL/GenBank/DDBJ whole genome shotgun (WGS) entry which is preliminary data.</text>
</comment>
<evidence type="ECO:0000313" key="1">
    <source>
        <dbReference type="EMBL" id="KKL93332.1"/>
    </source>
</evidence>
<dbReference type="AlphaFoldDB" id="A0A0F9J2E0"/>
<dbReference type="EMBL" id="LAZR01019218">
    <property type="protein sequence ID" value="KKL93332.1"/>
    <property type="molecule type" value="Genomic_DNA"/>
</dbReference>
<sequence length="110" mass="11435">MPSAGPPPVPISSTWAGGTGIGSITFDKDLDEFVPVVLSDIRRGLGALASRIMVNLVLVDPDTIAIVTEALGTGDPIPTGWQYLKNTGWLRGVDGAEVASFTGLEDPSDI</sequence>
<name>A0A0F9J2E0_9ZZZZ</name>
<organism evidence="1">
    <name type="scientific">marine sediment metagenome</name>
    <dbReference type="NCBI Taxonomy" id="412755"/>
    <lineage>
        <taxon>unclassified sequences</taxon>
        <taxon>metagenomes</taxon>
        <taxon>ecological metagenomes</taxon>
    </lineage>
</organism>
<accession>A0A0F9J2E0</accession>
<reference evidence="1" key="1">
    <citation type="journal article" date="2015" name="Nature">
        <title>Complex archaea that bridge the gap between prokaryotes and eukaryotes.</title>
        <authorList>
            <person name="Spang A."/>
            <person name="Saw J.H."/>
            <person name="Jorgensen S.L."/>
            <person name="Zaremba-Niedzwiedzka K."/>
            <person name="Martijn J."/>
            <person name="Lind A.E."/>
            <person name="van Eijk R."/>
            <person name="Schleper C."/>
            <person name="Guy L."/>
            <person name="Ettema T.J."/>
        </authorList>
    </citation>
    <scope>NUCLEOTIDE SEQUENCE</scope>
</reference>
<protein>
    <submittedName>
        <fullName evidence="1">Uncharacterized protein</fullName>
    </submittedName>
</protein>
<proteinExistence type="predicted"/>